<dbReference type="OrthoDB" id="5948210at2"/>
<reference evidence="4 5" key="1">
    <citation type="submission" date="2016-05" db="EMBL/GenBank/DDBJ databases">
        <title>Pathogenic, phenotypic and molecular characterisation of Xanthomonas nasturtii sp. nov. and Xanthomonas floridensis sp. nov., new species of Xanthomonas associated with watercress production in Florida.</title>
        <authorList>
            <person name="Vicente J.G."/>
            <person name="Rothwell S."/>
            <person name="Holub E.B."/>
            <person name="Studholme D.J."/>
        </authorList>
    </citation>
    <scope>NUCLEOTIDE SEQUENCE [LARGE SCALE GENOMIC DNA]</scope>
    <source>
        <strain evidence="4 5">WHRI 8848</strain>
    </source>
</reference>
<dbReference type="EMBL" id="LXNG01000011">
    <property type="protein sequence ID" value="OAG68193.1"/>
    <property type="molecule type" value="Genomic_DNA"/>
</dbReference>
<protein>
    <submittedName>
        <fullName evidence="4">Uncharacterized protein</fullName>
    </submittedName>
</protein>
<evidence type="ECO:0000313" key="3">
    <source>
        <dbReference type="EMBL" id="MEA5124929.1"/>
    </source>
</evidence>
<reference evidence="3 6" key="2">
    <citation type="submission" date="2023-12" db="EMBL/GenBank/DDBJ databases">
        <title>Genome sequencing of Xanthomonas floridensis.</title>
        <authorList>
            <person name="Greer S."/>
            <person name="Harrison J."/>
            <person name="Grant M."/>
            <person name="Vicente J."/>
            <person name="Studholme D."/>
        </authorList>
    </citation>
    <scope>NUCLEOTIDE SEQUENCE [LARGE SCALE GENOMIC DNA]</scope>
    <source>
        <strain evidence="3 6">WHRI 8848</strain>
    </source>
</reference>
<proteinExistence type="predicted"/>
<name>A0A1A9MCC9_9XANT</name>
<evidence type="ECO:0000256" key="2">
    <source>
        <dbReference type="SAM" id="Phobius"/>
    </source>
</evidence>
<keyword evidence="2" id="KW-0472">Membrane</keyword>
<evidence type="ECO:0000256" key="1">
    <source>
        <dbReference type="SAM" id="MobiDB-lite"/>
    </source>
</evidence>
<comment type="caution">
    <text evidence="4">The sequence shown here is derived from an EMBL/GenBank/DDBJ whole genome shotgun (WGS) entry which is preliminary data.</text>
</comment>
<sequence length="184" mass="20858">MIDITPPGFAARHAHRLKIEEQSRDAPASLDPSQRADFVQAPFVLLHPHLEQRFASTQLDWRQLMVLACGLPCMLFLLLTGLLLEYVGVPIAQTDPWTAFAAFMGDVGLVMLVLARVRQQFFERRVLPELVFTLAQNRTGPLRQWRRLNPAWLDTIARLPAPARGPVESQTTSANDDVRWRRPA</sequence>
<dbReference type="RefSeq" id="WP_064508447.1">
    <property type="nucleotide sequence ID" value="NZ_JAYFSN010000015.1"/>
</dbReference>
<evidence type="ECO:0000313" key="4">
    <source>
        <dbReference type="EMBL" id="OAG68193.1"/>
    </source>
</evidence>
<dbReference type="Proteomes" id="UP000077659">
    <property type="component" value="Unassembled WGS sequence"/>
</dbReference>
<dbReference type="Proteomes" id="UP001303614">
    <property type="component" value="Unassembled WGS sequence"/>
</dbReference>
<dbReference type="AlphaFoldDB" id="A0A1A9MCC9"/>
<keyword evidence="6" id="KW-1185">Reference proteome</keyword>
<organism evidence="4 5">
    <name type="scientific">Xanthomonas floridensis</name>
    <dbReference type="NCBI Taxonomy" id="1843580"/>
    <lineage>
        <taxon>Bacteria</taxon>
        <taxon>Pseudomonadati</taxon>
        <taxon>Pseudomonadota</taxon>
        <taxon>Gammaproteobacteria</taxon>
        <taxon>Lysobacterales</taxon>
        <taxon>Lysobacteraceae</taxon>
        <taxon>Xanthomonas</taxon>
    </lineage>
</organism>
<gene>
    <name evidence="4" type="ORF">A7D17_15140</name>
    <name evidence="3" type="ORF">VB146_13925</name>
</gene>
<feature type="transmembrane region" description="Helical" evidence="2">
    <location>
        <begin position="96"/>
        <end position="115"/>
    </location>
</feature>
<keyword evidence="2" id="KW-0812">Transmembrane</keyword>
<dbReference type="EMBL" id="JAYFSO010000017">
    <property type="protein sequence ID" value="MEA5124929.1"/>
    <property type="molecule type" value="Genomic_DNA"/>
</dbReference>
<accession>A0A1A9MCC9</accession>
<evidence type="ECO:0000313" key="5">
    <source>
        <dbReference type="Proteomes" id="UP000077659"/>
    </source>
</evidence>
<keyword evidence="2" id="KW-1133">Transmembrane helix</keyword>
<feature type="region of interest" description="Disordered" evidence="1">
    <location>
        <begin position="163"/>
        <end position="184"/>
    </location>
</feature>
<feature type="transmembrane region" description="Helical" evidence="2">
    <location>
        <begin position="64"/>
        <end position="84"/>
    </location>
</feature>
<evidence type="ECO:0000313" key="6">
    <source>
        <dbReference type="Proteomes" id="UP001303614"/>
    </source>
</evidence>